<evidence type="ECO:0000313" key="1">
    <source>
        <dbReference type="EMBL" id="VBB06363.1"/>
    </source>
</evidence>
<sequence length="149" mass="16691">MTNVIVTVIGTQKEDGGEAERIELVTAGRHYRKNGIDYISYEESAITGMEGTTTLLKLSPDSLTLVRMGRIEHKQQFCLGEKHTGTYITPFGRMETAVWTTRLEISLAAPAGSVELAYELEIDGRWQSTNTLSVTIREERNQEHERSAT</sequence>
<protein>
    <submittedName>
        <fullName evidence="1">Calycin</fullName>
    </submittedName>
</protein>
<dbReference type="EMBL" id="UPPP01000063">
    <property type="protein sequence ID" value="VBB06363.1"/>
    <property type="molecule type" value="Genomic_DNA"/>
</dbReference>
<keyword evidence="2" id="KW-1185">Reference proteome</keyword>
<dbReference type="InterPro" id="IPR012674">
    <property type="entry name" value="Calycin"/>
</dbReference>
<proteinExistence type="predicted"/>
<organism evidence="1 2">
    <name type="scientific">Lucifera butyrica</name>
    <dbReference type="NCBI Taxonomy" id="1351585"/>
    <lineage>
        <taxon>Bacteria</taxon>
        <taxon>Bacillati</taxon>
        <taxon>Bacillota</taxon>
        <taxon>Negativicutes</taxon>
        <taxon>Veillonellales</taxon>
        <taxon>Veillonellaceae</taxon>
        <taxon>Lucifera</taxon>
    </lineage>
</organism>
<dbReference type="AlphaFoldDB" id="A0A498R856"/>
<accession>A0A498R856</accession>
<dbReference type="InterPro" id="IPR015231">
    <property type="entry name" value="DUF1934"/>
</dbReference>
<dbReference type="OrthoDB" id="1680906at2"/>
<dbReference type="Pfam" id="PF09148">
    <property type="entry name" value="DUF1934"/>
    <property type="match status" value="1"/>
</dbReference>
<gene>
    <name evidence="1" type="ORF">LUCI_1594</name>
</gene>
<name>A0A498R856_9FIRM</name>
<dbReference type="SUPFAM" id="SSF50814">
    <property type="entry name" value="Lipocalins"/>
    <property type="match status" value="1"/>
</dbReference>
<evidence type="ECO:0000313" key="2">
    <source>
        <dbReference type="Proteomes" id="UP000277811"/>
    </source>
</evidence>
<reference evidence="1 2" key="1">
    <citation type="submission" date="2018-06" db="EMBL/GenBank/DDBJ databases">
        <authorList>
            <person name="Strepis N."/>
        </authorList>
    </citation>
    <scope>NUCLEOTIDE SEQUENCE [LARGE SCALE GENOMIC DNA]</scope>
    <source>
        <strain evidence="1">LUCI</strain>
    </source>
</reference>
<dbReference type="Proteomes" id="UP000277811">
    <property type="component" value="Unassembled WGS sequence"/>
</dbReference>
<dbReference type="RefSeq" id="WP_122627315.1">
    <property type="nucleotide sequence ID" value="NZ_UPPP01000063.1"/>
</dbReference>
<dbReference type="Gene3D" id="2.40.128.20">
    <property type="match status" value="1"/>
</dbReference>